<dbReference type="Pfam" id="PF13563">
    <property type="entry name" value="2_5_RNA_ligase2"/>
    <property type="match status" value="1"/>
</dbReference>
<dbReference type="Gene3D" id="3.90.1140.10">
    <property type="entry name" value="Cyclic phosphodiesterase"/>
    <property type="match status" value="1"/>
</dbReference>
<accession>A0A2S8GI41</accession>
<dbReference type="RefSeq" id="WP_105337514.1">
    <property type="nucleotide sequence ID" value="NZ_PUHZ01000021.1"/>
</dbReference>
<proteinExistence type="predicted"/>
<evidence type="ECO:0000313" key="1">
    <source>
        <dbReference type="EMBL" id="PQO44115.1"/>
    </source>
</evidence>
<gene>
    <name evidence="1" type="ORF">C5Y93_21505</name>
</gene>
<name>A0A2S8GI41_9BACT</name>
<sequence>MARNFVTDFVSIDPSPEWAVKLRAYKDDVRQLVGDQAYLDDPPHMTAYLARFPEGIEIDETIAEVAAEFSPIATELAGWHAIDADPWTGQKTLTIRVSESSQPALRDLQSKIVAAICQQRDREATEQHYANVQASFTPAQRASIERTGFPYCGNDWEPQFMIASIRYADWKRVADSLLHLPPAGQSVCSSVTHYRIIDGETYPLQRYDLR</sequence>
<evidence type="ECO:0000313" key="2">
    <source>
        <dbReference type="Proteomes" id="UP000237819"/>
    </source>
</evidence>
<dbReference type="EMBL" id="PUHZ01000021">
    <property type="protein sequence ID" value="PQO44115.1"/>
    <property type="molecule type" value="Genomic_DNA"/>
</dbReference>
<organism evidence="1 2">
    <name type="scientific">Blastopirellula marina</name>
    <dbReference type="NCBI Taxonomy" id="124"/>
    <lineage>
        <taxon>Bacteria</taxon>
        <taxon>Pseudomonadati</taxon>
        <taxon>Planctomycetota</taxon>
        <taxon>Planctomycetia</taxon>
        <taxon>Pirellulales</taxon>
        <taxon>Pirellulaceae</taxon>
        <taxon>Blastopirellula</taxon>
    </lineage>
</organism>
<dbReference type="OrthoDB" id="283442at2"/>
<dbReference type="AlphaFoldDB" id="A0A2S8GI41"/>
<dbReference type="Proteomes" id="UP000237819">
    <property type="component" value="Unassembled WGS sequence"/>
</dbReference>
<protein>
    <submittedName>
        <fullName evidence="1">Uncharacterized protein</fullName>
    </submittedName>
</protein>
<comment type="caution">
    <text evidence="1">The sequence shown here is derived from an EMBL/GenBank/DDBJ whole genome shotgun (WGS) entry which is preliminary data.</text>
</comment>
<reference evidence="1 2" key="1">
    <citation type="submission" date="2018-02" db="EMBL/GenBank/DDBJ databases">
        <title>Comparative genomes isolates from brazilian mangrove.</title>
        <authorList>
            <person name="Araujo J.E."/>
            <person name="Taketani R.G."/>
            <person name="Silva M.C.P."/>
            <person name="Loureco M.V."/>
            <person name="Andreote F.D."/>
        </authorList>
    </citation>
    <scope>NUCLEOTIDE SEQUENCE [LARGE SCALE GENOMIC DNA]</scope>
    <source>
        <strain evidence="1 2">Nap-Phe MGV</strain>
    </source>
</reference>